<dbReference type="InterPro" id="IPR017853">
    <property type="entry name" value="GH"/>
</dbReference>
<keyword evidence="3 6" id="KW-0326">Glycosidase</keyword>
<evidence type="ECO:0000313" key="8">
    <source>
        <dbReference type="Proteomes" id="UP000286288"/>
    </source>
</evidence>
<sequence>MKENFLWGGAISAHQVEGAWQEGGKGISIADVMTAGTKDRPRKITNTILPEEYYPNHEGIDFYHRYPEDIKLFAEMGFKALRISIAWTRIFPLGDEQLPNEEGLYFYDQVFDEMQKYGIEPVVTLSHFEMPYHLVETYGAWRNRKMIGFFERVAQTVMERYKEKVRYWLTFNEINNQRIIDNPIYSFTNSGVIFDEDEEKLAGMYQAAHYQFVASARVVTAAKKINPEFQIGCCLAATPNYPLTSDPRDQLLAQQEDNNQLYFTDVHVRGHYPKRILNEWQKKGYTIDVTEADLDDLANGTVDYIGITYYLSNTVSTRSDANYLHDPLLGSSVLTTNPYATMTEWGWTIDHMGLRYMLNLLQDRYELPIFIVENGFGFNDQMTETGIHDPERIDYLAEHIKQMMLAIEEDGIDVIGYTAWGCIDLISFTTGEMRKRYGFIYVDRDNEGNGSFDRIKKDSFDWYKEVIASNGAMLK</sequence>
<dbReference type="GO" id="GO:0016052">
    <property type="term" value="P:carbohydrate catabolic process"/>
    <property type="evidence" value="ECO:0007669"/>
    <property type="project" value="TreeGrafter"/>
</dbReference>
<dbReference type="AlphaFoldDB" id="A0A415EX65"/>
<dbReference type="InterPro" id="IPR033132">
    <property type="entry name" value="GH_1_N_CS"/>
</dbReference>
<dbReference type="GO" id="GO:0008422">
    <property type="term" value="F:beta-glucosidase activity"/>
    <property type="evidence" value="ECO:0007669"/>
    <property type="project" value="TreeGrafter"/>
</dbReference>
<proteinExistence type="inferred from homology"/>
<evidence type="ECO:0000256" key="4">
    <source>
        <dbReference type="PROSITE-ProRule" id="PRU10055"/>
    </source>
</evidence>
<accession>A0A415EX65</accession>
<dbReference type="InterPro" id="IPR001360">
    <property type="entry name" value="Glyco_hydro_1"/>
</dbReference>
<dbReference type="GO" id="GO:0005829">
    <property type="term" value="C:cytosol"/>
    <property type="evidence" value="ECO:0007669"/>
    <property type="project" value="TreeGrafter"/>
</dbReference>
<evidence type="ECO:0000313" key="7">
    <source>
        <dbReference type="EMBL" id="RHK07876.1"/>
    </source>
</evidence>
<evidence type="ECO:0000256" key="5">
    <source>
        <dbReference type="RuleBase" id="RU003690"/>
    </source>
</evidence>
<name>A0A415EX65_ENTCA</name>
<comment type="caution">
    <text evidence="7">The sequence shown here is derived from an EMBL/GenBank/DDBJ whole genome shotgun (WGS) entry which is preliminary data.</text>
</comment>
<reference evidence="7 8" key="1">
    <citation type="submission" date="2018-08" db="EMBL/GenBank/DDBJ databases">
        <title>A genome reference for cultivated species of the human gut microbiota.</title>
        <authorList>
            <person name="Zou Y."/>
            <person name="Xue W."/>
            <person name="Luo G."/>
        </authorList>
    </citation>
    <scope>NUCLEOTIDE SEQUENCE [LARGE SCALE GENOMIC DNA]</scope>
    <source>
        <strain evidence="7 8">AF48-16</strain>
    </source>
</reference>
<dbReference type="PRINTS" id="PR00131">
    <property type="entry name" value="GLHYDRLASE1"/>
</dbReference>
<dbReference type="NCBIfam" id="NF007154">
    <property type="entry name" value="PRK09589.1"/>
    <property type="match status" value="1"/>
</dbReference>
<dbReference type="Gene3D" id="3.20.20.80">
    <property type="entry name" value="Glycosidases"/>
    <property type="match status" value="1"/>
</dbReference>
<dbReference type="InterPro" id="IPR018120">
    <property type="entry name" value="Glyco_hydro_1_AS"/>
</dbReference>
<evidence type="ECO:0000256" key="6">
    <source>
        <dbReference type="RuleBase" id="RU004468"/>
    </source>
</evidence>
<dbReference type="PROSITE" id="PS00653">
    <property type="entry name" value="GLYCOSYL_HYDROL_F1_2"/>
    <property type="match status" value="1"/>
</dbReference>
<evidence type="ECO:0000256" key="3">
    <source>
        <dbReference type="ARBA" id="ARBA00023295"/>
    </source>
</evidence>
<keyword evidence="2 6" id="KW-0378">Hydrolase</keyword>
<dbReference type="Proteomes" id="UP000286288">
    <property type="component" value="Unassembled WGS sequence"/>
</dbReference>
<dbReference type="PANTHER" id="PTHR10353:SF85">
    <property type="entry name" value="ARYL-PHOSPHO-BETA-D-GLUCOSIDASE BGLA"/>
    <property type="match status" value="1"/>
</dbReference>
<dbReference type="SUPFAM" id="SSF51445">
    <property type="entry name" value="(Trans)glycosidases"/>
    <property type="match status" value="1"/>
</dbReference>
<comment type="similarity">
    <text evidence="1 5">Belongs to the glycosyl hydrolase 1 family.</text>
</comment>
<gene>
    <name evidence="7" type="ORF">DW084_01735</name>
</gene>
<evidence type="ECO:0000256" key="2">
    <source>
        <dbReference type="ARBA" id="ARBA00022801"/>
    </source>
</evidence>
<organism evidence="7 8">
    <name type="scientific">Enterococcus casseliflavus</name>
    <name type="common">Enterococcus flavescens</name>
    <dbReference type="NCBI Taxonomy" id="37734"/>
    <lineage>
        <taxon>Bacteria</taxon>
        <taxon>Bacillati</taxon>
        <taxon>Bacillota</taxon>
        <taxon>Bacilli</taxon>
        <taxon>Lactobacillales</taxon>
        <taxon>Enterococcaceae</taxon>
        <taxon>Enterococcus</taxon>
    </lineage>
</organism>
<feature type="active site" description="Nucleophile" evidence="4">
    <location>
        <position position="373"/>
    </location>
</feature>
<dbReference type="PROSITE" id="PS00572">
    <property type="entry name" value="GLYCOSYL_HYDROL_F1_1"/>
    <property type="match status" value="1"/>
</dbReference>
<dbReference type="FunFam" id="3.20.20.80:FF:000004">
    <property type="entry name" value="Beta-glucosidase 6-phospho-beta-glucosidase"/>
    <property type="match status" value="1"/>
</dbReference>
<dbReference type="EMBL" id="QRMZ01000002">
    <property type="protein sequence ID" value="RHK07876.1"/>
    <property type="molecule type" value="Genomic_DNA"/>
</dbReference>
<dbReference type="PANTHER" id="PTHR10353">
    <property type="entry name" value="GLYCOSYL HYDROLASE"/>
    <property type="match status" value="1"/>
</dbReference>
<protein>
    <submittedName>
        <fullName evidence="7">6-phospho-beta-glucosidase</fullName>
    </submittedName>
</protein>
<evidence type="ECO:0000256" key="1">
    <source>
        <dbReference type="ARBA" id="ARBA00010838"/>
    </source>
</evidence>
<dbReference type="Pfam" id="PF00232">
    <property type="entry name" value="Glyco_hydro_1"/>
    <property type="match status" value="1"/>
</dbReference>